<dbReference type="Gene3D" id="3.10.10.10">
    <property type="entry name" value="HIV Type 1 Reverse Transcriptase, subunit A, domain 1"/>
    <property type="match status" value="1"/>
</dbReference>
<sequence>MGKFYQVGNTGNNRNKQWDNTDHNQQKINGRECLRAMSTALSELGAVVLIKRTNRVVYDCGGKGAHMETIAEEKDPQVEEARGSGLCDLMITEMQQSPNVVMEYVFLIINRYAAVLFDSGSDKSFVNTSFSHLIDITPVTLDTSYEWKLGLWKGFAQSYLYYTKSYWDGFVLLIKVPTLSFVGIEVVRGTCNPEMNKEKRLKDVPVIRDFPEVFPDDLPGLPPPRQVEFKIELVPGAAPVACAPLYRLAPSKMKELADQLQELLEKGFIRPSSSPWGAPVLFVKKKDGTF</sequence>
<dbReference type="InterPro" id="IPR043502">
    <property type="entry name" value="DNA/RNA_pol_sf"/>
</dbReference>
<proteinExistence type="predicted"/>
<dbReference type="EMBL" id="BQNB010021688">
    <property type="protein sequence ID" value="GJU09000.1"/>
    <property type="molecule type" value="Genomic_DNA"/>
</dbReference>
<reference evidence="2" key="2">
    <citation type="submission" date="2022-01" db="EMBL/GenBank/DDBJ databases">
        <authorList>
            <person name="Yamashiro T."/>
            <person name="Shiraishi A."/>
            <person name="Satake H."/>
            <person name="Nakayama K."/>
        </authorList>
    </citation>
    <scope>NUCLEOTIDE SEQUENCE</scope>
</reference>
<dbReference type="SUPFAM" id="SSF56672">
    <property type="entry name" value="DNA/RNA polymerases"/>
    <property type="match status" value="1"/>
</dbReference>
<gene>
    <name evidence="2" type="ORF">Tco_1125430</name>
</gene>
<evidence type="ECO:0000313" key="2">
    <source>
        <dbReference type="EMBL" id="GJU09000.1"/>
    </source>
</evidence>
<evidence type="ECO:0000313" key="3">
    <source>
        <dbReference type="Proteomes" id="UP001151760"/>
    </source>
</evidence>
<organism evidence="2 3">
    <name type="scientific">Tanacetum coccineum</name>
    <dbReference type="NCBI Taxonomy" id="301880"/>
    <lineage>
        <taxon>Eukaryota</taxon>
        <taxon>Viridiplantae</taxon>
        <taxon>Streptophyta</taxon>
        <taxon>Embryophyta</taxon>
        <taxon>Tracheophyta</taxon>
        <taxon>Spermatophyta</taxon>
        <taxon>Magnoliopsida</taxon>
        <taxon>eudicotyledons</taxon>
        <taxon>Gunneridae</taxon>
        <taxon>Pentapetalae</taxon>
        <taxon>asterids</taxon>
        <taxon>campanulids</taxon>
        <taxon>Asterales</taxon>
        <taxon>Asteraceae</taxon>
        <taxon>Asteroideae</taxon>
        <taxon>Anthemideae</taxon>
        <taxon>Anthemidinae</taxon>
        <taxon>Tanacetum</taxon>
    </lineage>
</organism>
<feature type="region of interest" description="Disordered" evidence="1">
    <location>
        <begin position="1"/>
        <end position="23"/>
    </location>
</feature>
<protein>
    <recommendedName>
        <fullName evidence="4">Reverse transcriptase domain-containing protein</fullName>
    </recommendedName>
</protein>
<keyword evidence="3" id="KW-1185">Reference proteome</keyword>
<comment type="caution">
    <text evidence="2">The sequence shown here is derived from an EMBL/GenBank/DDBJ whole genome shotgun (WGS) entry which is preliminary data.</text>
</comment>
<dbReference type="Pfam" id="PF08284">
    <property type="entry name" value="RVP_2"/>
    <property type="match status" value="1"/>
</dbReference>
<evidence type="ECO:0000256" key="1">
    <source>
        <dbReference type="SAM" id="MobiDB-lite"/>
    </source>
</evidence>
<dbReference type="PANTHER" id="PTHR15503:SF45">
    <property type="entry name" value="RNA-DIRECTED DNA POLYMERASE HOMOLOG"/>
    <property type="match status" value="1"/>
</dbReference>
<accession>A0ABQ5J8Y4</accession>
<reference evidence="2" key="1">
    <citation type="journal article" date="2022" name="Int. J. Mol. Sci.">
        <title>Draft Genome of Tanacetum Coccineum: Genomic Comparison of Closely Related Tanacetum-Family Plants.</title>
        <authorList>
            <person name="Yamashiro T."/>
            <person name="Shiraishi A."/>
            <person name="Nakayama K."/>
            <person name="Satake H."/>
        </authorList>
    </citation>
    <scope>NUCLEOTIDE SEQUENCE</scope>
</reference>
<dbReference type="PANTHER" id="PTHR15503">
    <property type="entry name" value="LDOC1 RELATED"/>
    <property type="match status" value="1"/>
</dbReference>
<dbReference type="Proteomes" id="UP001151760">
    <property type="component" value="Unassembled WGS sequence"/>
</dbReference>
<dbReference type="InterPro" id="IPR032567">
    <property type="entry name" value="RTL1-rel"/>
</dbReference>
<evidence type="ECO:0008006" key="4">
    <source>
        <dbReference type="Google" id="ProtNLM"/>
    </source>
</evidence>
<name>A0ABQ5J8Y4_9ASTR</name>